<proteinExistence type="predicted"/>
<protein>
    <submittedName>
        <fullName evidence="1">Uncharacterized protein</fullName>
    </submittedName>
</protein>
<name>A0A6I6XYZ4_PSEPU</name>
<gene>
    <name evidence="1" type="ORF">C2H86_13025</name>
</gene>
<organism evidence="1 2">
    <name type="scientific">Pseudomonas putida</name>
    <name type="common">Arthrobacter siderocapsulatus</name>
    <dbReference type="NCBI Taxonomy" id="303"/>
    <lineage>
        <taxon>Bacteria</taxon>
        <taxon>Pseudomonadati</taxon>
        <taxon>Pseudomonadota</taxon>
        <taxon>Gammaproteobacteria</taxon>
        <taxon>Pseudomonadales</taxon>
        <taxon>Pseudomonadaceae</taxon>
        <taxon>Pseudomonas</taxon>
    </lineage>
</organism>
<dbReference type="AlphaFoldDB" id="A0A6I6XYZ4"/>
<dbReference type="RefSeq" id="WP_159410620.1">
    <property type="nucleotide sequence ID" value="NZ_CP026115.2"/>
</dbReference>
<reference evidence="1 2" key="1">
    <citation type="submission" date="2020-02" db="EMBL/GenBank/DDBJ databases">
        <title>Pseudomonas Putida W5 Complete Genome Assembly.</title>
        <authorList>
            <person name="Yuan Z.-C."/>
            <person name="Shaw G.A."/>
            <person name="Cusano A.D."/>
            <person name="Caddey B.J."/>
            <person name="Weselowski B.J."/>
        </authorList>
    </citation>
    <scope>NUCLEOTIDE SEQUENCE [LARGE SCALE GENOMIC DNA]</scope>
    <source>
        <strain evidence="1 2">W5</strain>
    </source>
</reference>
<accession>A0A6I6XYZ4</accession>
<dbReference type="Proteomes" id="UP000464480">
    <property type="component" value="Chromosome"/>
</dbReference>
<sequence length="123" mass="13547">MPLTFTPQQQLRTCAMQVLCPRAGELFARMNEALSENPAACEREALSETLLARIEDMVANKPQAMAFFAYQLHAWSNEGYLPPHSVTALYMVGKALHGSAGEEVELAPSTRVSLERLLGVAQR</sequence>
<evidence type="ECO:0000313" key="1">
    <source>
        <dbReference type="EMBL" id="QHG65274.2"/>
    </source>
</evidence>
<dbReference type="EMBL" id="CP026115">
    <property type="protein sequence ID" value="QHG65274.2"/>
    <property type="molecule type" value="Genomic_DNA"/>
</dbReference>
<evidence type="ECO:0000313" key="2">
    <source>
        <dbReference type="Proteomes" id="UP000464480"/>
    </source>
</evidence>